<feature type="binding site" evidence="12">
    <location>
        <begin position="34"/>
        <end position="38"/>
    </location>
    <ligand>
        <name>NAD(+)</name>
        <dbReference type="ChEBI" id="CHEBI:57540"/>
    </ligand>
</feature>
<dbReference type="PROSITE" id="PS50172">
    <property type="entry name" value="BRCT"/>
    <property type="match status" value="1"/>
</dbReference>
<dbReference type="Pfam" id="PF03119">
    <property type="entry name" value="DNA_ligase_ZBD"/>
    <property type="match status" value="1"/>
</dbReference>
<dbReference type="SUPFAM" id="SSF50249">
    <property type="entry name" value="Nucleic acid-binding proteins"/>
    <property type="match status" value="1"/>
</dbReference>
<keyword evidence="6 12" id="KW-0862">Zinc</keyword>
<reference evidence="16 17" key="1">
    <citation type="submission" date="2022-11" db="EMBL/GenBank/DDBJ databases">
        <title>Host association and intracellularity evolved multiple times independently in the Rickettsiales.</title>
        <authorList>
            <person name="Castelli M."/>
            <person name="Nardi T."/>
            <person name="Gammuto L."/>
            <person name="Bellinzona G."/>
            <person name="Sabaneyeva E."/>
            <person name="Potekhin A."/>
            <person name="Serra V."/>
            <person name="Petroni G."/>
            <person name="Sassera D."/>
        </authorList>
    </citation>
    <scope>NUCLEOTIDE SEQUENCE [LARGE SCALE GENOMIC DNA]</scope>
    <source>
        <strain evidence="16 17">NDG2</strain>
    </source>
</reference>
<dbReference type="PANTHER" id="PTHR23389">
    <property type="entry name" value="CHROMOSOME TRANSMISSION FIDELITY FACTOR 18"/>
    <property type="match status" value="1"/>
</dbReference>
<dbReference type="PANTHER" id="PTHR23389:SF9">
    <property type="entry name" value="DNA LIGASE"/>
    <property type="match status" value="1"/>
</dbReference>
<dbReference type="Gene3D" id="3.40.50.10190">
    <property type="entry name" value="BRCT domain"/>
    <property type="match status" value="1"/>
</dbReference>
<dbReference type="Gene3D" id="6.20.10.30">
    <property type="match status" value="1"/>
</dbReference>
<evidence type="ECO:0000256" key="3">
    <source>
        <dbReference type="ARBA" id="ARBA00022705"/>
    </source>
</evidence>
<comment type="function">
    <text evidence="1 12">DNA ligase that catalyzes the formation of phosphodiester linkages between 5'-phosphoryl and 3'-hydroxyl groups in double-stranded DNA using NAD as a coenzyme and as the energy source for the reaction. It is essential for DNA replication and repair of damaged DNA.</text>
</comment>
<dbReference type="InterPro" id="IPR010994">
    <property type="entry name" value="RuvA_2-like"/>
</dbReference>
<dbReference type="InterPro" id="IPR012340">
    <property type="entry name" value="NA-bd_OB-fold"/>
</dbReference>
<dbReference type="InterPro" id="IPR004150">
    <property type="entry name" value="NAD_DNA_ligase_OB"/>
</dbReference>
<comment type="cofactor">
    <cofactor evidence="12">
        <name>Mg(2+)</name>
        <dbReference type="ChEBI" id="CHEBI:18420"/>
    </cofactor>
    <cofactor evidence="12">
        <name>Mn(2+)</name>
        <dbReference type="ChEBI" id="CHEBI:29035"/>
    </cofactor>
</comment>
<dbReference type="NCBIfam" id="NF005932">
    <property type="entry name" value="PRK07956.1"/>
    <property type="match status" value="1"/>
</dbReference>
<organism evidence="16 17">
    <name type="scientific">Candidatus Bandiella euplotis</name>
    <dbReference type="NCBI Taxonomy" id="1664265"/>
    <lineage>
        <taxon>Bacteria</taxon>
        <taxon>Pseudomonadati</taxon>
        <taxon>Pseudomonadota</taxon>
        <taxon>Alphaproteobacteria</taxon>
        <taxon>Rickettsiales</taxon>
        <taxon>Candidatus Midichloriaceae</taxon>
        <taxon>Candidatus Bandiella</taxon>
    </lineage>
</organism>
<feature type="binding site" evidence="12">
    <location>
        <position position="303"/>
    </location>
    <ligand>
        <name>NAD(+)</name>
        <dbReference type="ChEBI" id="CHEBI:57540"/>
    </ligand>
</feature>
<dbReference type="SMART" id="SM00278">
    <property type="entry name" value="HhH1"/>
    <property type="match status" value="3"/>
</dbReference>
<dbReference type="EMBL" id="CP110820">
    <property type="protein sequence ID" value="WPX96794.1"/>
    <property type="molecule type" value="Genomic_DNA"/>
</dbReference>
<dbReference type="InterPro" id="IPR003583">
    <property type="entry name" value="Hlx-hairpin-Hlx_DNA-bd_motif"/>
</dbReference>
<dbReference type="Gene3D" id="1.10.150.20">
    <property type="entry name" value="5' to 3' exonuclease, C-terminal subdomain"/>
    <property type="match status" value="2"/>
</dbReference>
<dbReference type="EC" id="6.5.1.2" evidence="12 13"/>
<evidence type="ECO:0000256" key="1">
    <source>
        <dbReference type="ARBA" id="ARBA00004067"/>
    </source>
</evidence>
<keyword evidence="3 12" id="KW-0235">DNA replication</keyword>
<dbReference type="Pfam" id="PF12826">
    <property type="entry name" value="HHH_2"/>
    <property type="match status" value="1"/>
</dbReference>
<keyword evidence="8 12" id="KW-0520">NAD</keyword>
<dbReference type="InterPro" id="IPR036420">
    <property type="entry name" value="BRCT_dom_sf"/>
</dbReference>
<dbReference type="Pfam" id="PF00533">
    <property type="entry name" value="BRCT"/>
    <property type="match status" value="1"/>
</dbReference>
<keyword evidence="7 12" id="KW-0460">Magnesium</keyword>
<evidence type="ECO:0000256" key="7">
    <source>
        <dbReference type="ARBA" id="ARBA00022842"/>
    </source>
</evidence>
<keyword evidence="9 12" id="KW-0234">DNA repair</keyword>
<evidence type="ECO:0000256" key="13">
    <source>
        <dbReference type="RuleBase" id="RU000618"/>
    </source>
</evidence>
<dbReference type="InterPro" id="IPR041663">
    <property type="entry name" value="DisA/LigA_HHH"/>
</dbReference>
<dbReference type="PIRSF" id="PIRSF001604">
    <property type="entry name" value="LigA"/>
    <property type="match status" value="1"/>
</dbReference>
<feature type="binding site" evidence="12">
    <location>
        <position position="166"/>
    </location>
    <ligand>
        <name>NAD(+)</name>
        <dbReference type="ChEBI" id="CHEBI:57540"/>
    </ligand>
</feature>
<name>A0ABZ0UP67_9RICK</name>
<dbReference type="Pfam" id="PF01653">
    <property type="entry name" value="DNA_ligase_aden"/>
    <property type="match status" value="1"/>
</dbReference>
<keyword evidence="14" id="KW-0175">Coiled coil</keyword>
<evidence type="ECO:0000256" key="5">
    <source>
        <dbReference type="ARBA" id="ARBA00022763"/>
    </source>
</evidence>
<evidence type="ECO:0000256" key="2">
    <source>
        <dbReference type="ARBA" id="ARBA00022598"/>
    </source>
</evidence>
<dbReference type="SMART" id="SM00532">
    <property type="entry name" value="LIGANc"/>
    <property type="match status" value="1"/>
</dbReference>
<feature type="binding site" evidence="12">
    <location>
        <position position="109"/>
    </location>
    <ligand>
        <name>NAD(+)</name>
        <dbReference type="ChEBI" id="CHEBI:57540"/>
    </ligand>
</feature>
<feature type="binding site" evidence="12">
    <location>
        <begin position="79"/>
        <end position="80"/>
    </location>
    <ligand>
        <name>NAD(+)</name>
        <dbReference type="ChEBI" id="CHEBI:57540"/>
    </ligand>
</feature>
<accession>A0ABZ0UP67</accession>
<dbReference type="PROSITE" id="PS01056">
    <property type="entry name" value="DNA_LIGASE_N2"/>
    <property type="match status" value="1"/>
</dbReference>
<keyword evidence="5 12" id="KW-0227">DNA damage</keyword>
<proteinExistence type="inferred from homology"/>
<dbReference type="SUPFAM" id="SSF52113">
    <property type="entry name" value="BRCT domain"/>
    <property type="match status" value="1"/>
</dbReference>
<dbReference type="Gene3D" id="2.40.50.140">
    <property type="entry name" value="Nucleic acid-binding proteins"/>
    <property type="match status" value="1"/>
</dbReference>
<protein>
    <recommendedName>
        <fullName evidence="12 13">DNA ligase</fullName>
        <ecNumber evidence="12 13">6.5.1.2</ecNumber>
    </recommendedName>
    <alternativeName>
        <fullName evidence="12">Polydeoxyribonucleotide synthase [NAD(+)]</fullName>
    </alternativeName>
</protein>
<feature type="binding site" evidence="12">
    <location>
        <position position="400"/>
    </location>
    <ligand>
        <name>Zn(2+)</name>
        <dbReference type="ChEBI" id="CHEBI:29105"/>
    </ligand>
</feature>
<evidence type="ECO:0000256" key="9">
    <source>
        <dbReference type="ARBA" id="ARBA00023204"/>
    </source>
</evidence>
<dbReference type="SUPFAM" id="SSF56091">
    <property type="entry name" value="DNA ligase/mRNA capping enzyme, catalytic domain"/>
    <property type="match status" value="1"/>
</dbReference>
<dbReference type="Pfam" id="PF03120">
    <property type="entry name" value="OB_DNA_ligase"/>
    <property type="match status" value="1"/>
</dbReference>
<dbReference type="SUPFAM" id="SSF47781">
    <property type="entry name" value="RuvA domain 2-like"/>
    <property type="match status" value="1"/>
</dbReference>
<dbReference type="NCBIfam" id="TIGR00575">
    <property type="entry name" value="dnlj"/>
    <property type="match status" value="1"/>
</dbReference>
<feature type="binding site" evidence="12">
    <location>
        <position position="132"/>
    </location>
    <ligand>
        <name>NAD(+)</name>
        <dbReference type="ChEBI" id="CHEBI:57540"/>
    </ligand>
</feature>
<dbReference type="RefSeq" id="WP_323732508.1">
    <property type="nucleotide sequence ID" value="NZ_CP110820.1"/>
</dbReference>
<keyword evidence="17" id="KW-1185">Reference proteome</keyword>
<dbReference type="InterPro" id="IPR018239">
    <property type="entry name" value="DNA_ligase_AS"/>
</dbReference>
<dbReference type="PROSITE" id="PS01055">
    <property type="entry name" value="DNA_LIGASE_N1"/>
    <property type="match status" value="1"/>
</dbReference>
<feature type="binding site" evidence="12">
    <location>
        <position position="421"/>
    </location>
    <ligand>
        <name>Zn(2+)</name>
        <dbReference type="ChEBI" id="CHEBI:29105"/>
    </ligand>
</feature>
<keyword evidence="2 12" id="KW-0436">Ligase</keyword>
<evidence type="ECO:0000256" key="12">
    <source>
        <dbReference type="HAMAP-Rule" id="MF_01588"/>
    </source>
</evidence>
<evidence type="ECO:0000256" key="4">
    <source>
        <dbReference type="ARBA" id="ARBA00022723"/>
    </source>
</evidence>
<evidence type="ECO:0000313" key="17">
    <source>
        <dbReference type="Proteomes" id="UP001327219"/>
    </source>
</evidence>
<evidence type="ECO:0000259" key="15">
    <source>
        <dbReference type="PROSITE" id="PS50172"/>
    </source>
</evidence>
<dbReference type="GO" id="GO:0016874">
    <property type="term" value="F:ligase activity"/>
    <property type="evidence" value="ECO:0007669"/>
    <property type="project" value="UniProtKB-KW"/>
</dbReference>
<dbReference type="Gene3D" id="3.30.470.30">
    <property type="entry name" value="DNA ligase/mRNA capping enzyme"/>
    <property type="match status" value="1"/>
</dbReference>
<evidence type="ECO:0000313" key="16">
    <source>
        <dbReference type="EMBL" id="WPX96794.1"/>
    </source>
</evidence>
<dbReference type="InterPro" id="IPR013840">
    <property type="entry name" value="DNAligase_N"/>
</dbReference>
<feature type="coiled-coil region" evidence="14">
    <location>
        <begin position="3"/>
        <end position="57"/>
    </location>
</feature>
<dbReference type="InterPro" id="IPR033136">
    <property type="entry name" value="DNA_ligase_CS"/>
</dbReference>
<dbReference type="CDD" id="cd00114">
    <property type="entry name" value="LIGANc"/>
    <property type="match status" value="1"/>
</dbReference>
<dbReference type="CDD" id="cd17748">
    <property type="entry name" value="BRCT_DNA_ligase_like"/>
    <property type="match status" value="1"/>
</dbReference>
<dbReference type="HAMAP" id="MF_01588">
    <property type="entry name" value="DNA_ligase_A"/>
    <property type="match status" value="1"/>
</dbReference>
<dbReference type="InterPro" id="IPR001357">
    <property type="entry name" value="BRCT_dom"/>
</dbReference>
<evidence type="ECO:0000256" key="11">
    <source>
        <dbReference type="ARBA" id="ARBA00034005"/>
    </source>
</evidence>
<dbReference type="InterPro" id="IPR004149">
    <property type="entry name" value="Znf_DNAligase_C4"/>
</dbReference>
<gene>
    <name evidence="12" type="primary">ligA</name>
    <name evidence="16" type="ORF">Bandiella_00922</name>
</gene>
<evidence type="ECO:0000256" key="8">
    <source>
        <dbReference type="ARBA" id="ARBA00023027"/>
    </source>
</evidence>
<feature type="binding site" evidence="12">
    <location>
        <position position="279"/>
    </location>
    <ligand>
        <name>NAD(+)</name>
        <dbReference type="ChEBI" id="CHEBI:57540"/>
    </ligand>
</feature>
<sequence>MDILEIQNKVQKLKNEIKKHDELYYIKSAPVITDQQYDELKQELQKLEELYPQLSSVQTVGGGVAKGFRKIKHTYPMLSLSNAFTADEVADFLLRVRRLTTENVELYCEPKIDGLSFAARYKDGELKVAATRGDGEVGEDITKNILTLPDFPLNVPTREEFEVRGEVYMGKQDFLVLNGMCAAQNKALFANPRNAASGSLRQLDPNVTKERRLSYFVWGGRISGIGTQSEMMSRFKSLGFLVNVNTQICSQQEEIMEYYEVMYKKRAELNYDIDGLVYKVNSIKLQEAMGSISRAPRWALAHKFPAEHAQTEVEDIFVQVGRTGAITPVAKLKPVNLGGVLVTRASLHNEDEILRKDIRIGDVVSIKRSGDVIPQVVQVHAEQRKNNVREFNFPQNCPVCGSLIEGIDGDVVKRCTGGIRCEAQVIERICHFVSKEAFDIVGLSRQSITQFHAELLVESPCDIFRLQSHVLEKLDGWGEQSAENLMEAIEKAKNIELHRFIYALGIRHVGVVTAEIIADYFKEIGNLMVCNSVETLETIDGIGPVIARSLHEFSQDSYNQQLVKNLLQYVNIRHTKTQATIESELYGKVMVFTGTLSKYSRDDAQDIAKKFGAKVTSSISKNTDIVVVGANPGSKLQKAQGLGVKTMTEDEFEEVVSRR</sequence>
<feature type="domain" description="BRCT" evidence="15">
    <location>
        <begin position="580"/>
        <end position="659"/>
    </location>
</feature>
<feature type="active site" description="N6-AMP-lysine intermediate" evidence="12">
    <location>
        <position position="111"/>
    </location>
</feature>
<comment type="catalytic activity">
    <reaction evidence="11 12 13">
        <text>NAD(+) + (deoxyribonucleotide)n-3'-hydroxyl + 5'-phospho-(deoxyribonucleotide)m = (deoxyribonucleotide)n+m + AMP + beta-nicotinamide D-nucleotide.</text>
        <dbReference type="EC" id="6.5.1.2"/>
    </reaction>
</comment>
<dbReference type="InterPro" id="IPR001679">
    <property type="entry name" value="DNA_ligase"/>
</dbReference>
<evidence type="ECO:0000256" key="10">
    <source>
        <dbReference type="ARBA" id="ARBA00023211"/>
    </source>
</evidence>
<evidence type="ECO:0000256" key="14">
    <source>
        <dbReference type="SAM" id="Coils"/>
    </source>
</evidence>
<dbReference type="InterPro" id="IPR013839">
    <property type="entry name" value="DNAligase_adenylation"/>
</dbReference>
<keyword evidence="4 12" id="KW-0479">Metal-binding</keyword>
<keyword evidence="10 12" id="KW-0464">Manganese</keyword>
<feature type="binding site" evidence="12">
    <location>
        <position position="397"/>
    </location>
    <ligand>
        <name>Zn(2+)</name>
        <dbReference type="ChEBI" id="CHEBI:29105"/>
    </ligand>
</feature>
<comment type="similarity">
    <text evidence="12">Belongs to the NAD-dependent DNA ligase family. LigA subfamily.</text>
</comment>
<dbReference type="SMART" id="SM00292">
    <property type="entry name" value="BRCT"/>
    <property type="match status" value="1"/>
</dbReference>
<dbReference type="Proteomes" id="UP001327219">
    <property type="component" value="Chromosome"/>
</dbReference>
<evidence type="ECO:0000256" key="6">
    <source>
        <dbReference type="ARBA" id="ARBA00022833"/>
    </source>
</evidence>
<comment type="caution">
    <text evidence="12">Lacks conserved residue(s) required for the propagation of feature annotation.</text>
</comment>
<dbReference type="Gene3D" id="1.10.287.610">
    <property type="entry name" value="Helix hairpin bin"/>
    <property type="match status" value="1"/>
</dbReference>